<organism evidence="1 2">
    <name type="scientific">Stanieria cyanosphaera (strain ATCC 29371 / PCC 7437)</name>
    <dbReference type="NCBI Taxonomy" id="111780"/>
    <lineage>
        <taxon>Bacteria</taxon>
        <taxon>Bacillati</taxon>
        <taxon>Cyanobacteriota</taxon>
        <taxon>Cyanophyceae</taxon>
        <taxon>Pleurocapsales</taxon>
        <taxon>Dermocarpellaceae</taxon>
        <taxon>Stanieria</taxon>
    </lineage>
</organism>
<proteinExistence type="predicted"/>
<dbReference type="HOGENOM" id="CLU_1642689_0_0_3"/>
<evidence type="ECO:0000313" key="2">
    <source>
        <dbReference type="Proteomes" id="UP000010473"/>
    </source>
</evidence>
<dbReference type="OrthoDB" id="581799at2"/>
<dbReference type="EMBL" id="CP003653">
    <property type="protein sequence ID" value="AFZ37915.1"/>
    <property type="molecule type" value="Genomic_DNA"/>
</dbReference>
<protein>
    <submittedName>
        <fullName evidence="1">Uncharacterized protein</fullName>
    </submittedName>
</protein>
<gene>
    <name evidence="1" type="ordered locus">Sta7437_4449</name>
</gene>
<dbReference type="AlphaFoldDB" id="K9XZ90"/>
<reference evidence="2" key="1">
    <citation type="journal article" date="2013" name="Proc. Natl. Acad. Sci. U.S.A.">
        <title>Improving the coverage of the cyanobacterial phylum using diversity-driven genome sequencing.</title>
        <authorList>
            <person name="Shih P.M."/>
            <person name="Wu D."/>
            <person name="Latifi A."/>
            <person name="Axen S.D."/>
            <person name="Fewer D.P."/>
            <person name="Talla E."/>
            <person name="Calteau A."/>
            <person name="Cai F."/>
            <person name="Tandeau de Marsac N."/>
            <person name="Rippka R."/>
            <person name="Herdman M."/>
            <person name="Sivonen K."/>
            <person name="Coursin T."/>
            <person name="Laurent T."/>
            <person name="Goodwin L."/>
            <person name="Nolan M."/>
            <person name="Davenport K.W."/>
            <person name="Han C.S."/>
            <person name="Rubin E.M."/>
            <person name="Eisen J.A."/>
            <person name="Woyke T."/>
            <person name="Gugger M."/>
            <person name="Kerfeld C.A."/>
        </authorList>
    </citation>
    <scope>NUCLEOTIDE SEQUENCE [LARGE SCALE GENOMIC DNA]</scope>
    <source>
        <strain evidence="2">ATCC 29371 / PCC 7437</strain>
    </source>
</reference>
<evidence type="ECO:0000313" key="1">
    <source>
        <dbReference type="EMBL" id="AFZ37915.1"/>
    </source>
</evidence>
<sequence>MKKITYQATLGELALLVTTTDYSNPELAENMLQFGVSAPIVLISNGAKSKFGMKKITVKDGTKRLNLAAKNPEIAKLVAQVILMDDSVEYVPEIIKVSPSVNKIDEYKYHDIYSWKNEKRNISEHCTAENLGKKYGIRVQYLYPVIKGKMKSARGWSLVEV</sequence>
<dbReference type="Proteomes" id="UP000010473">
    <property type="component" value="Chromosome"/>
</dbReference>
<name>K9XZ90_STAC7</name>
<keyword evidence="2" id="KW-1185">Reference proteome</keyword>
<dbReference type="RefSeq" id="WP_015195569.1">
    <property type="nucleotide sequence ID" value="NC_019748.1"/>
</dbReference>
<dbReference type="eggNOG" id="ENOG50323PY">
    <property type="taxonomic scope" value="Bacteria"/>
</dbReference>
<dbReference type="KEGG" id="scs:Sta7437_4449"/>
<accession>K9XZ90</accession>